<evidence type="ECO:0000256" key="4">
    <source>
        <dbReference type="ARBA" id="ARBA00022989"/>
    </source>
</evidence>
<organism evidence="7 8">
    <name type="scientific">Galdieria sulphuraria</name>
    <name type="common">Red alga</name>
    <dbReference type="NCBI Taxonomy" id="130081"/>
    <lineage>
        <taxon>Eukaryota</taxon>
        <taxon>Rhodophyta</taxon>
        <taxon>Bangiophyceae</taxon>
        <taxon>Galdieriales</taxon>
        <taxon>Galdieriaceae</taxon>
        <taxon>Galdieria</taxon>
    </lineage>
</organism>
<dbReference type="AlphaFoldDB" id="M2WSC6"/>
<evidence type="ECO:0000256" key="1">
    <source>
        <dbReference type="ARBA" id="ARBA00004141"/>
    </source>
</evidence>
<feature type="transmembrane region" description="Helical" evidence="6">
    <location>
        <begin position="118"/>
        <end position="138"/>
    </location>
</feature>
<keyword evidence="5 6" id="KW-0472">Membrane</keyword>
<reference evidence="8" key="1">
    <citation type="journal article" date="2013" name="Science">
        <title>Gene transfer from bacteria and archaea facilitated evolution of an extremophilic eukaryote.</title>
        <authorList>
            <person name="Schonknecht G."/>
            <person name="Chen W.H."/>
            <person name="Ternes C.M."/>
            <person name="Barbier G.G."/>
            <person name="Shrestha R.P."/>
            <person name="Stanke M."/>
            <person name="Brautigam A."/>
            <person name="Baker B.J."/>
            <person name="Banfield J.F."/>
            <person name="Garavito R.M."/>
            <person name="Carr K."/>
            <person name="Wilkerson C."/>
            <person name="Rensing S.A."/>
            <person name="Gagneul D."/>
            <person name="Dickenson N.E."/>
            <person name="Oesterhelt C."/>
            <person name="Lercher M.J."/>
            <person name="Weber A.P."/>
        </authorList>
    </citation>
    <scope>NUCLEOTIDE SEQUENCE [LARGE SCALE GENOMIC DNA]</scope>
    <source>
        <strain evidence="8">074W</strain>
    </source>
</reference>
<dbReference type="Gramene" id="EME26760">
    <property type="protein sequence ID" value="EME26760"/>
    <property type="gene ID" value="Gasu_56570"/>
</dbReference>
<dbReference type="eggNOG" id="KOG0637">
    <property type="taxonomic scope" value="Eukaryota"/>
</dbReference>
<keyword evidence="4 6" id="KW-1133">Transmembrane helix</keyword>
<comment type="subcellular location">
    <subcellularLocation>
        <location evidence="1">Membrane</location>
        <topology evidence="1">Multi-pass membrane protein</topology>
    </subcellularLocation>
</comment>
<dbReference type="EMBL" id="KB454543">
    <property type="protein sequence ID" value="EME26760.1"/>
    <property type="molecule type" value="Genomic_DNA"/>
</dbReference>
<dbReference type="SUPFAM" id="SSF103473">
    <property type="entry name" value="MFS general substrate transporter"/>
    <property type="match status" value="1"/>
</dbReference>
<dbReference type="OMA" id="ATIFAHE"/>
<feature type="transmembrane region" description="Helical" evidence="6">
    <location>
        <begin position="233"/>
        <end position="258"/>
    </location>
</feature>
<dbReference type="GeneID" id="17085714"/>
<feature type="transmembrane region" description="Helical" evidence="6">
    <location>
        <begin position="75"/>
        <end position="97"/>
    </location>
</feature>
<dbReference type="Proteomes" id="UP000030680">
    <property type="component" value="Unassembled WGS sequence"/>
</dbReference>
<dbReference type="PANTHER" id="PTHR19432">
    <property type="entry name" value="SUGAR TRANSPORTER"/>
    <property type="match status" value="1"/>
</dbReference>
<keyword evidence="2" id="KW-0813">Transport</keyword>
<feature type="transmembrane region" description="Helical" evidence="6">
    <location>
        <begin position="34"/>
        <end position="55"/>
    </location>
</feature>
<dbReference type="Pfam" id="PF07690">
    <property type="entry name" value="MFS_1"/>
    <property type="match status" value="1"/>
</dbReference>
<protein>
    <submittedName>
        <fullName evidence="7">Sucrose transporter, GPH family</fullName>
    </submittedName>
</protein>
<gene>
    <name evidence="7" type="ORF">Gasu_56570</name>
</gene>
<dbReference type="KEGG" id="gsl:Gasu_56570"/>
<evidence type="ECO:0000313" key="7">
    <source>
        <dbReference type="EMBL" id="EME26760.1"/>
    </source>
</evidence>
<feature type="transmembrane region" description="Helical" evidence="6">
    <location>
        <begin position="290"/>
        <end position="308"/>
    </location>
</feature>
<accession>M2WSC6</accession>
<feature type="transmembrane region" description="Helical" evidence="6">
    <location>
        <begin position="340"/>
        <end position="365"/>
    </location>
</feature>
<name>M2WSC6_GALSU</name>
<keyword evidence="3 6" id="KW-0812">Transmembrane</keyword>
<evidence type="ECO:0000256" key="2">
    <source>
        <dbReference type="ARBA" id="ARBA00022448"/>
    </source>
</evidence>
<dbReference type="GO" id="GO:0016020">
    <property type="term" value="C:membrane"/>
    <property type="evidence" value="ECO:0007669"/>
    <property type="project" value="UniProtKB-SubCell"/>
</dbReference>
<dbReference type="GO" id="GO:0008506">
    <property type="term" value="F:sucrose:proton symporter activity"/>
    <property type="evidence" value="ECO:0007669"/>
    <property type="project" value="TreeGrafter"/>
</dbReference>
<dbReference type="PANTHER" id="PTHR19432:SF35">
    <property type="entry name" value="SOLUTE CARRIER FAMILY 45 MEMBER 3 ISOFORM X1"/>
    <property type="match status" value="1"/>
</dbReference>
<evidence type="ECO:0000256" key="5">
    <source>
        <dbReference type="ARBA" id="ARBA00023136"/>
    </source>
</evidence>
<dbReference type="InterPro" id="IPR036259">
    <property type="entry name" value="MFS_trans_sf"/>
</dbReference>
<evidence type="ECO:0000256" key="3">
    <source>
        <dbReference type="ARBA" id="ARBA00022692"/>
    </source>
</evidence>
<dbReference type="RefSeq" id="XP_005703280.1">
    <property type="nucleotide sequence ID" value="XM_005703223.1"/>
</dbReference>
<evidence type="ECO:0000313" key="8">
    <source>
        <dbReference type="Proteomes" id="UP000030680"/>
    </source>
</evidence>
<dbReference type="InterPro" id="IPR011701">
    <property type="entry name" value="MFS"/>
</dbReference>
<sequence>MAWLAGPIAGIIVQPIVGTLSDHYESRMGRRTPYILAGSFFSAVALLLFGNAVKLGKWLGDEETASSNGLETDHVARYGLVIAIASFWLLDFSLNAAQGPLRALMADIAPSEQQEQGNAFFALMTGVGNLLGNILGSIPLSKYIIFISSDICALYTIGAIMISITSSICASFAREKDSLCRTVHHQRSHYLTFTNESNELMEDANSLDLQEEIERRLESKSLKKIISNAPSPFWKLFLIQCFTWFAWFTEFVFITSWMGSEVLEGDPNAQENSEARSVFDYGVRMGNVGLSMQSLASIAYSLVLPNLIKLFGIKYCYFLAHLLLGFCLCWTPILTHIHSVLLSIICISLLGLPWASTMTIPWAILSRTIRTKVPENIGMYSTIFNLSQCFPEILVSVIAEKLLGHLNRQTMILAMGGVMAILGSLLIFTL</sequence>
<feature type="transmembrane region" description="Helical" evidence="6">
    <location>
        <begin position="144"/>
        <end position="173"/>
    </location>
</feature>
<feature type="transmembrane region" description="Helical" evidence="6">
    <location>
        <begin position="377"/>
        <end position="399"/>
    </location>
</feature>
<evidence type="ECO:0000256" key="6">
    <source>
        <dbReference type="SAM" id="Phobius"/>
    </source>
</evidence>
<dbReference type="Gene3D" id="1.20.1250.20">
    <property type="entry name" value="MFS general substrate transporter like domains"/>
    <property type="match status" value="1"/>
</dbReference>
<feature type="transmembrane region" description="Helical" evidence="6">
    <location>
        <begin position="315"/>
        <end position="334"/>
    </location>
</feature>
<dbReference type="OrthoDB" id="28755at2759"/>
<proteinExistence type="predicted"/>
<feature type="transmembrane region" description="Helical" evidence="6">
    <location>
        <begin position="411"/>
        <end position="429"/>
    </location>
</feature>
<keyword evidence="8" id="KW-1185">Reference proteome</keyword>